<gene>
    <name evidence="1" type="ORF">VCHENC02_0997</name>
</gene>
<dbReference type="Proteomes" id="UP000008367">
    <property type="component" value="Unassembled WGS sequence"/>
</dbReference>
<proteinExistence type="predicted"/>
<protein>
    <submittedName>
        <fullName evidence="1">Uncharacterized protein</fullName>
    </submittedName>
</protein>
<organism evidence="1 2">
    <name type="scientific">Vibrio harveyi</name>
    <name type="common">Beneckea harveyi</name>
    <dbReference type="NCBI Taxonomy" id="669"/>
    <lineage>
        <taxon>Bacteria</taxon>
        <taxon>Pseudomonadati</taxon>
        <taxon>Pseudomonadota</taxon>
        <taxon>Gammaproteobacteria</taxon>
        <taxon>Vibrionales</taxon>
        <taxon>Vibrionaceae</taxon>
        <taxon>Vibrio</taxon>
    </lineage>
</organism>
<name>A0A454D4M2_VIBHA</name>
<evidence type="ECO:0000313" key="1">
    <source>
        <dbReference type="EMBL" id="EKM33566.1"/>
    </source>
</evidence>
<dbReference type="EMBL" id="AJSR01000216">
    <property type="protein sequence ID" value="EKM33566.1"/>
    <property type="molecule type" value="Genomic_DNA"/>
</dbReference>
<reference evidence="1 2" key="1">
    <citation type="submission" date="2012-10" db="EMBL/GenBank/DDBJ databases">
        <title>Genome sequence of Vibrio Cholerae HENC-02.</title>
        <authorList>
            <person name="Eppinger M."/>
            <person name="Hasan N.A."/>
            <person name="Sengamalay N."/>
            <person name="Hine E."/>
            <person name="Su Q."/>
            <person name="Daugherty S.C."/>
            <person name="Young S."/>
            <person name="Sadzewicz L."/>
            <person name="Tallon L."/>
            <person name="Cebula T.A."/>
            <person name="Ravel J."/>
            <person name="Colwell R.R."/>
        </authorList>
    </citation>
    <scope>NUCLEOTIDE SEQUENCE [LARGE SCALE GENOMIC DNA]</scope>
    <source>
        <strain evidence="1 2">HENC-02</strain>
    </source>
</reference>
<sequence length="48" mass="5463">MNKFFVNGSIPPEIGGPAPIFQFNEYKYPGDVEFLTELDRDLKKISEA</sequence>
<accession>A0A454D4M2</accession>
<comment type="caution">
    <text evidence="1">The sequence shown here is derived from an EMBL/GenBank/DDBJ whole genome shotgun (WGS) entry which is preliminary data.</text>
</comment>
<feature type="non-terminal residue" evidence="1">
    <location>
        <position position="48"/>
    </location>
</feature>
<dbReference type="AlphaFoldDB" id="A0A454D4M2"/>
<evidence type="ECO:0000313" key="2">
    <source>
        <dbReference type="Proteomes" id="UP000008367"/>
    </source>
</evidence>